<reference evidence="8" key="1">
    <citation type="journal article" date="2019" name="Int. J. Syst. Evol. Microbiol.">
        <title>The Global Catalogue of Microorganisms (GCM) 10K type strain sequencing project: providing services to taxonomists for standard genome sequencing and annotation.</title>
        <authorList>
            <consortium name="The Broad Institute Genomics Platform"/>
            <consortium name="The Broad Institute Genome Sequencing Center for Infectious Disease"/>
            <person name="Wu L."/>
            <person name="Ma J."/>
        </authorList>
    </citation>
    <scope>NUCLEOTIDE SEQUENCE [LARGE SCALE GENOMIC DNA]</scope>
    <source>
        <strain evidence="8">JCM 14549</strain>
    </source>
</reference>
<feature type="transmembrane region" description="Helical" evidence="6">
    <location>
        <begin position="262"/>
        <end position="284"/>
    </location>
</feature>
<keyword evidence="8" id="KW-1185">Reference proteome</keyword>
<comment type="caution">
    <text evidence="7">The sequence shown here is derived from an EMBL/GenBank/DDBJ whole genome shotgun (WGS) entry which is preliminary data.</text>
</comment>
<feature type="transmembrane region" description="Helical" evidence="6">
    <location>
        <begin position="225"/>
        <end position="250"/>
    </location>
</feature>
<dbReference type="InterPro" id="IPR036259">
    <property type="entry name" value="MFS_trans_sf"/>
</dbReference>
<dbReference type="Pfam" id="PF07690">
    <property type="entry name" value="MFS_1"/>
    <property type="match status" value="1"/>
</dbReference>
<feature type="transmembrane region" description="Helical" evidence="6">
    <location>
        <begin position="316"/>
        <end position="338"/>
    </location>
</feature>
<comment type="subcellular location">
    <subcellularLocation>
        <location evidence="1">Cell membrane</location>
        <topology evidence="1">Multi-pass membrane protein</topology>
    </subcellularLocation>
</comment>
<evidence type="ECO:0000256" key="2">
    <source>
        <dbReference type="ARBA" id="ARBA00022475"/>
    </source>
</evidence>
<evidence type="ECO:0000256" key="4">
    <source>
        <dbReference type="ARBA" id="ARBA00022989"/>
    </source>
</evidence>
<dbReference type="PANTHER" id="PTHR23513">
    <property type="entry name" value="INTEGRAL MEMBRANE EFFLUX PROTEIN-RELATED"/>
    <property type="match status" value="1"/>
</dbReference>
<evidence type="ECO:0000256" key="5">
    <source>
        <dbReference type="ARBA" id="ARBA00023136"/>
    </source>
</evidence>
<dbReference type="CDD" id="cd06173">
    <property type="entry name" value="MFS_MefA_like"/>
    <property type="match status" value="1"/>
</dbReference>
<feature type="transmembrane region" description="Helical" evidence="6">
    <location>
        <begin position="147"/>
        <end position="166"/>
    </location>
</feature>
<dbReference type="EMBL" id="BAAANQ010000002">
    <property type="protein sequence ID" value="GAA2044514.1"/>
    <property type="molecule type" value="Genomic_DNA"/>
</dbReference>
<keyword evidence="5 6" id="KW-0472">Membrane</keyword>
<gene>
    <name evidence="7" type="ORF">GCM10009757_10060</name>
</gene>
<feature type="transmembrane region" description="Helical" evidence="6">
    <location>
        <begin position="18"/>
        <end position="37"/>
    </location>
</feature>
<name>A0ABP5GF14_9ACTN</name>
<dbReference type="PANTHER" id="PTHR23513:SF17">
    <property type="entry name" value="MEMBRANE PROTEIN"/>
    <property type="match status" value="1"/>
</dbReference>
<feature type="transmembrane region" description="Helical" evidence="6">
    <location>
        <begin position="291"/>
        <end position="310"/>
    </location>
</feature>
<feature type="transmembrane region" description="Helical" evidence="6">
    <location>
        <begin position="350"/>
        <end position="374"/>
    </location>
</feature>
<feature type="transmembrane region" description="Helical" evidence="6">
    <location>
        <begin position="380"/>
        <end position="402"/>
    </location>
</feature>
<dbReference type="Gene3D" id="1.20.1250.20">
    <property type="entry name" value="MFS general substrate transporter like domains"/>
    <property type="match status" value="1"/>
</dbReference>
<feature type="transmembrane region" description="Helical" evidence="6">
    <location>
        <begin position="77"/>
        <end position="99"/>
    </location>
</feature>
<protein>
    <submittedName>
        <fullName evidence="7">MFS transporter</fullName>
    </submittedName>
</protein>
<proteinExistence type="predicted"/>
<evidence type="ECO:0000256" key="3">
    <source>
        <dbReference type="ARBA" id="ARBA00022692"/>
    </source>
</evidence>
<evidence type="ECO:0000256" key="1">
    <source>
        <dbReference type="ARBA" id="ARBA00004651"/>
    </source>
</evidence>
<keyword evidence="4 6" id="KW-1133">Transmembrane helix</keyword>
<dbReference type="SUPFAM" id="SSF103473">
    <property type="entry name" value="MFS general substrate transporter"/>
    <property type="match status" value="1"/>
</dbReference>
<accession>A0ABP5GF14</accession>
<keyword evidence="2" id="KW-1003">Cell membrane</keyword>
<evidence type="ECO:0000313" key="7">
    <source>
        <dbReference type="EMBL" id="GAA2044514.1"/>
    </source>
</evidence>
<evidence type="ECO:0000313" key="8">
    <source>
        <dbReference type="Proteomes" id="UP001403094"/>
    </source>
</evidence>
<feature type="transmembrane region" description="Helical" evidence="6">
    <location>
        <begin position="172"/>
        <end position="194"/>
    </location>
</feature>
<feature type="transmembrane region" description="Helical" evidence="6">
    <location>
        <begin position="49"/>
        <end position="70"/>
    </location>
</feature>
<sequence>MQNPAGPAHRDPNVFRWLLAYAFSCVANSAYFLALGWTANEIAGPAQVGWVVAAGAAPRALLMLVGGVIADRFGPRLVVIVSDAVRCAVILALAAGLVFTSPTLWLLFTVALLFGVVDAFFMPSVGALPALITRQDQLVRLQGMRGFTLRLGNVAGPPFAGLAMGFGEPAAVFGAVGVLLALSLFLLVFVRTLPVHGGDEKSARPRGELWRDLMAAFAYARSRPLIGAVLVSIALVEIATVGPLNVGFLFLADDRGWGASGVGWIVGAFGAGAGASGLMLTWWANLPRPGAVYWGTMIAGSLAIGCFAWVDTLLVAVLAGAVAGGLLGLNGALALAFVQTATEPTMLGRIMSLGTLVGLGLAPFTIPVFGTVAASIGTDAVFLSCSALGLMGSGVVLTSSAIRRAELAAPRADDARADLKP</sequence>
<dbReference type="InterPro" id="IPR011701">
    <property type="entry name" value="MFS"/>
</dbReference>
<dbReference type="Proteomes" id="UP001403094">
    <property type="component" value="Unassembled WGS sequence"/>
</dbReference>
<organism evidence="7 8">
    <name type="scientific">Streptomyces cheonanensis</name>
    <dbReference type="NCBI Taxonomy" id="312720"/>
    <lineage>
        <taxon>Bacteria</taxon>
        <taxon>Bacillati</taxon>
        <taxon>Actinomycetota</taxon>
        <taxon>Actinomycetes</taxon>
        <taxon>Kitasatosporales</taxon>
        <taxon>Streptomycetaceae</taxon>
        <taxon>Streptomyces</taxon>
    </lineage>
</organism>
<feature type="transmembrane region" description="Helical" evidence="6">
    <location>
        <begin position="105"/>
        <end position="126"/>
    </location>
</feature>
<keyword evidence="3 6" id="KW-0812">Transmembrane</keyword>
<evidence type="ECO:0000256" key="6">
    <source>
        <dbReference type="SAM" id="Phobius"/>
    </source>
</evidence>